<protein>
    <submittedName>
        <fullName evidence="1">Uncharacterized protein</fullName>
    </submittedName>
</protein>
<evidence type="ECO:0000313" key="1">
    <source>
        <dbReference type="EMBL" id="OGI95108.1"/>
    </source>
</evidence>
<dbReference type="STRING" id="1801780.A2917_01835"/>
<dbReference type="EMBL" id="MFVE01000007">
    <property type="protein sequence ID" value="OGI95108.1"/>
    <property type="molecule type" value="Genomic_DNA"/>
</dbReference>
<sequence length="85" mass="9406">MPEGFPQAETANRTSLFEQYADLEVTIKGITGKMGNLIALCPVPVSEMDPQKKEEWTADILVEAGVTIPEEHITETLAEYLAKKK</sequence>
<comment type="caution">
    <text evidence="1">The sequence shown here is derived from an EMBL/GenBank/DDBJ whole genome shotgun (WGS) entry which is preliminary data.</text>
</comment>
<organism evidence="1 2">
    <name type="scientific">Candidatus Nomurabacteria bacterium RIFCSPLOWO2_01_FULL_42_17</name>
    <dbReference type="NCBI Taxonomy" id="1801780"/>
    <lineage>
        <taxon>Bacteria</taxon>
        <taxon>Candidatus Nomuraibacteriota</taxon>
    </lineage>
</organism>
<gene>
    <name evidence="1" type="ORF">A2917_01835</name>
</gene>
<accession>A0A1F6XM85</accession>
<evidence type="ECO:0000313" key="2">
    <source>
        <dbReference type="Proteomes" id="UP000178104"/>
    </source>
</evidence>
<dbReference type="Proteomes" id="UP000178104">
    <property type="component" value="Unassembled WGS sequence"/>
</dbReference>
<proteinExistence type="predicted"/>
<name>A0A1F6XM85_9BACT</name>
<dbReference type="AlphaFoldDB" id="A0A1F6XM85"/>
<reference evidence="1 2" key="1">
    <citation type="journal article" date="2016" name="Nat. Commun.">
        <title>Thousands of microbial genomes shed light on interconnected biogeochemical processes in an aquifer system.</title>
        <authorList>
            <person name="Anantharaman K."/>
            <person name="Brown C.T."/>
            <person name="Hug L.A."/>
            <person name="Sharon I."/>
            <person name="Castelle C.J."/>
            <person name="Probst A.J."/>
            <person name="Thomas B.C."/>
            <person name="Singh A."/>
            <person name="Wilkins M.J."/>
            <person name="Karaoz U."/>
            <person name="Brodie E.L."/>
            <person name="Williams K.H."/>
            <person name="Hubbard S.S."/>
            <person name="Banfield J.F."/>
        </authorList>
    </citation>
    <scope>NUCLEOTIDE SEQUENCE [LARGE SCALE GENOMIC DNA]</scope>
</reference>